<evidence type="ECO:0000256" key="4">
    <source>
        <dbReference type="SAM" id="Coils"/>
    </source>
</evidence>
<dbReference type="PROSITE" id="PS50072">
    <property type="entry name" value="CSA_PPIASE_2"/>
    <property type="match status" value="1"/>
</dbReference>
<evidence type="ECO:0000256" key="1">
    <source>
        <dbReference type="ARBA" id="ARBA00013194"/>
    </source>
</evidence>
<dbReference type="EC" id="5.2.1.8" evidence="1"/>
<feature type="coiled-coil region" evidence="4">
    <location>
        <begin position="149"/>
        <end position="179"/>
    </location>
</feature>
<dbReference type="PROSITE" id="PS51318">
    <property type="entry name" value="TAT"/>
    <property type="match status" value="1"/>
</dbReference>
<reference evidence="7" key="1">
    <citation type="submission" date="2021-02" db="EMBL/GenBank/DDBJ databases">
        <title>First Annotated Genome of the Yellow-green Alga Tribonema minus.</title>
        <authorList>
            <person name="Mahan K.M."/>
        </authorList>
    </citation>
    <scope>NUCLEOTIDE SEQUENCE</scope>
    <source>
        <strain evidence="7">UTEX B ZZ1240</strain>
    </source>
</reference>
<gene>
    <name evidence="7" type="ORF">JKP88DRAFT_347901</name>
</gene>
<keyword evidence="5" id="KW-1133">Transmembrane helix</keyword>
<keyword evidence="8" id="KW-1185">Reference proteome</keyword>
<evidence type="ECO:0000313" key="7">
    <source>
        <dbReference type="EMBL" id="KAG5187928.1"/>
    </source>
</evidence>
<name>A0A836CJU1_9STRA</name>
<feature type="domain" description="PPIase cyclophilin-type" evidence="6">
    <location>
        <begin position="254"/>
        <end position="454"/>
    </location>
</feature>
<keyword evidence="5" id="KW-0472">Membrane</keyword>
<dbReference type="PANTHER" id="PTHR43246">
    <property type="entry name" value="PEPTIDYL-PROLYL CIS-TRANS ISOMERASE CYP38, CHLOROPLASTIC"/>
    <property type="match status" value="1"/>
</dbReference>
<sequence>MTSSGEDSSSSDSEERAAYQAAVRLTRRNFVISSAVLGAAPFAFTYFARPASAAPLARVKLGSPILTESVLLDLLPIKGAGADALRMVQGEIEKATILRTIYTRGQDYDAAGNVTIPGSVWDQISKVGNTALAILEERRRELQPTFREVDTAEVQIRRAERGEEELDETRRQLMALTHAAEARNVSAVLDAQSGALLHLSYMGELLVPKFPFQVTMDEQYDSIPRLLGRATVDMTIRRDAPADGPASAPANASLLAAPLQSTIMGNVSLVVDGYSAPVTAGNFIDLCLRGFYNGLPVSFNATEDAGTNSTLQVAIGGTYREGFVDPITGNVRRLPLEVLRADPKSGNVPFYGAARNTRVFTKAPAVQTFRIPGAVAAFHPPGDGNGGSSQFFWLTDANLDAEGVFMDASAEALDGRYSVFAYVISDRAAVAGALRPGDGASYAVDKVYVNYGADNLVKTRAATFKELLLNKGPGGGDADE</sequence>
<keyword evidence="4" id="KW-0175">Coiled coil</keyword>
<dbReference type="Gene3D" id="2.40.100.10">
    <property type="entry name" value="Cyclophilin-like"/>
    <property type="match status" value="1"/>
</dbReference>
<comment type="caution">
    <text evidence="7">The sequence shown here is derived from an EMBL/GenBank/DDBJ whole genome shotgun (WGS) entry which is preliminary data.</text>
</comment>
<evidence type="ECO:0000259" key="6">
    <source>
        <dbReference type="PROSITE" id="PS50072"/>
    </source>
</evidence>
<dbReference type="GO" id="GO:0003755">
    <property type="term" value="F:peptidyl-prolyl cis-trans isomerase activity"/>
    <property type="evidence" value="ECO:0007669"/>
    <property type="project" value="UniProtKB-KW"/>
</dbReference>
<dbReference type="InterPro" id="IPR002130">
    <property type="entry name" value="Cyclophilin-type_PPIase_dom"/>
</dbReference>
<accession>A0A836CJU1</accession>
<dbReference type="AlphaFoldDB" id="A0A836CJU1"/>
<protein>
    <recommendedName>
        <fullName evidence="1">peptidylprolyl isomerase</fullName>
        <ecNumber evidence="1">5.2.1.8</ecNumber>
    </recommendedName>
</protein>
<dbReference type="EMBL" id="JAFCMP010000079">
    <property type="protein sequence ID" value="KAG5187928.1"/>
    <property type="molecule type" value="Genomic_DNA"/>
</dbReference>
<evidence type="ECO:0000313" key="8">
    <source>
        <dbReference type="Proteomes" id="UP000664859"/>
    </source>
</evidence>
<feature type="transmembrane region" description="Helical" evidence="5">
    <location>
        <begin position="30"/>
        <end position="48"/>
    </location>
</feature>
<organism evidence="7 8">
    <name type="scientific">Tribonema minus</name>
    <dbReference type="NCBI Taxonomy" id="303371"/>
    <lineage>
        <taxon>Eukaryota</taxon>
        <taxon>Sar</taxon>
        <taxon>Stramenopiles</taxon>
        <taxon>Ochrophyta</taxon>
        <taxon>PX clade</taxon>
        <taxon>Xanthophyceae</taxon>
        <taxon>Tribonematales</taxon>
        <taxon>Tribonemataceae</taxon>
        <taxon>Tribonema</taxon>
    </lineage>
</organism>
<dbReference type="OrthoDB" id="1735926at2759"/>
<dbReference type="SUPFAM" id="SSF50891">
    <property type="entry name" value="Cyclophilin-like"/>
    <property type="match status" value="1"/>
</dbReference>
<keyword evidence="3 7" id="KW-0413">Isomerase</keyword>
<evidence type="ECO:0000256" key="3">
    <source>
        <dbReference type="ARBA" id="ARBA00023235"/>
    </source>
</evidence>
<dbReference type="InterPro" id="IPR029000">
    <property type="entry name" value="Cyclophilin-like_dom_sf"/>
</dbReference>
<proteinExistence type="predicted"/>
<keyword evidence="5" id="KW-0812">Transmembrane</keyword>
<keyword evidence="2" id="KW-0697">Rotamase</keyword>
<dbReference type="Proteomes" id="UP000664859">
    <property type="component" value="Unassembled WGS sequence"/>
</dbReference>
<evidence type="ECO:0000256" key="2">
    <source>
        <dbReference type="ARBA" id="ARBA00023110"/>
    </source>
</evidence>
<evidence type="ECO:0000256" key="5">
    <source>
        <dbReference type="SAM" id="Phobius"/>
    </source>
</evidence>
<dbReference type="InterPro" id="IPR006311">
    <property type="entry name" value="TAT_signal"/>
</dbReference>
<dbReference type="InterPro" id="IPR044665">
    <property type="entry name" value="E_coli_cyclophilin_A-like"/>
</dbReference>
<dbReference type="Pfam" id="PF00160">
    <property type="entry name" value="Pro_isomerase"/>
    <property type="match status" value="1"/>
</dbReference>